<dbReference type="AlphaFoldDB" id="A0A0V0H1K9"/>
<feature type="transmembrane region" description="Helical" evidence="1">
    <location>
        <begin position="39"/>
        <end position="58"/>
    </location>
</feature>
<proteinExistence type="predicted"/>
<evidence type="ECO:0000256" key="1">
    <source>
        <dbReference type="SAM" id="Phobius"/>
    </source>
</evidence>
<organism evidence="2">
    <name type="scientific">Solanum chacoense</name>
    <name type="common">Chaco potato</name>
    <dbReference type="NCBI Taxonomy" id="4108"/>
    <lineage>
        <taxon>Eukaryota</taxon>
        <taxon>Viridiplantae</taxon>
        <taxon>Streptophyta</taxon>
        <taxon>Embryophyta</taxon>
        <taxon>Tracheophyta</taxon>
        <taxon>Spermatophyta</taxon>
        <taxon>Magnoliopsida</taxon>
        <taxon>eudicotyledons</taxon>
        <taxon>Gunneridae</taxon>
        <taxon>Pentapetalae</taxon>
        <taxon>asterids</taxon>
        <taxon>lamiids</taxon>
        <taxon>Solanales</taxon>
        <taxon>Solanaceae</taxon>
        <taxon>Solanoideae</taxon>
        <taxon>Solaneae</taxon>
        <taxon>Solanum</taxon>
    </lineage>
</organism>
<keyword evidence="1" id="KW-1133">Transmembrane helix</keyword>
<sequence>MYFLFLSDARNNKEGKSLLVTVSSFPFQIFFFGSQPNKIAVVSFTGFYISLFYFYFPINKTNSFLAFMTLLTFCSKVDFLFS</sequence>
<accession>A0A0V0H1K9</accession>
<protein>
    <submittedName>
        <fullName evidence="2">Putative ovule protein</fullName>
    </submittedName>
</protein>
<keyword evidence="1" id="KW-0472">Membrane</keyword>
<dbReference type="EMBL" id="GEDG01026854">
    <property type="protein sequence ID" value="JAP14228.1"/>
    <property type="molecule type" value="Transcribed_RNA"/>
</dbReference>
<reference evidence="2" key="1">
    <citation type="submission" date="2015-12" db="EMBL/GenBank/DDBJ databases">
        <title>Gene expression during late stages of embryo sac development: a critical building block for successful pollen-pistil interactions.</title>
        <authorList>
            <person name="Liu Y."/>
            <person name="Joly V."/>
            <person name="Sabar M."/>
            <person name="Matton D.P."/>
        </authorList>
    </citation>
    <scope>NUCLEOTIDE SEQUENCE</scope>
</reference>
<name>A0A0V0H1K9_SOLCH</name>
<keyword evidence="1" id="KW-0812">Transmembrane</keyword>
<feature type="non-terminal residue" evidence="2">
    <location>
        <position position="82"/>
    </location>
</feature>
<evidence type="ECO:0000313" key="2">
    <source>
        <dbReference type="EMBL" id="JAP14228.1"/>
    </source>
</evidence>